<name>A0A5J4X6F5_9EUKA</name>
<feature type="compositionally biased region" description="Low complexity" evidence="1">
    <location>
        <begin position="9"/>
        <end position="20"/>
    </location>
</feature>
<evidence type="ECO:0000313" key="3">
    <source>
        <dbReference type="Proteomes" id="UP000324800"/>
    </source>
</evidence>
<feature type="region of interest" description="Disordered" evidence="1">
    <location>
        <begin position="520"/>
        <end position="569"/>
    </location>
</feature>
<dbReference type="EMBL" id="SNRW01000231">
    <property type="protein sequence ID" value="KAA6402452.1"/>
    <property type="molecule type" value="Genomic_DNA"/>
</dbReference>
<evidence type="ECO:0008006" key="4">
    <source>
        <dbReference type="Google" id="ProtNLM"/>
    </source>
</evidence>
<gene>
    <name evidence="2" type="ORF">EZS28_002012</name>
</gene>
<feature type="region of interest" description="Disordered" evidence="1">
    <location>
        <begin position="1"/>
        <end position="31"/>
    </location>
</feature>
<accession>A0A5J4X6F5</accession>
<sequence length="569" mass="66329">GIEENSQAISITENTNTNSTYSGHLKQDNRRTKQVKYPGRLFSKEREIHSFVLSVAVNTYTELVRYRRKQTRRQIRGNRRGKGRGRMVENIFQTMDGGDLLDPPPHSKDWKNPDRLGKVQIKVNHYGTLVARSNMVHTLTNKQQRIHYSWRKLSDSEPGEGHVEKVGHATVRKNRSIPHGPRVDQWRKLLTEFLNNINITKKTQQMIIEGQKYYIQKKYMQIMVVYDDWMKENNYTIENIMNYKIPFKRTEFMTWLSRTRKTKPSSANHFINNPRFGSTWDINQLFEHWGERPESNILSNEELQIKQASLLMSLLFVRMEEMANIDLSVSILDDQKQRAAVCFPPKQSKKRQRYDVRRTENPKVCPTETFFVWFPRHREHFQQRPTNFIHLFWTENWMHAYQRYISTRLKRLVLTLGVQNANANSNGLAASTELAAHRFDGRTINCFTHHTSDSKMNNRFYVFAVNKEQDFIASALVKNHGENQAIQIISKQRGGVRLFPQENLASPLSLPIISSQPIVEAESPNDHESAQAQNSQKQKDEQDVDPQEEAQNSSLTKDSDRATTAGAQK</sequence>
<evidence type="ECO:0000256" key="1">
    <source>
        <dbReference type="SAM" id="MobiDB-lite"/>
    </source>
</evidence>
<evidence type="ECO:0000313" key="2">
    <source>
        <dbReference type="EMBL" id="KAA6402452.1"/>
    </source>
</evidence>
<dbReference type="Proteomes" id="UP000324800">
    <property type="component" value="Unassembled WGS sequence"/>
</dbReference>
<organism evidence="2 3">
    <name type="scientific">Streblomastix strix</name>
    <dbReference type="NCBI Taxonomy" id="222440"/>
    <lineage>
        <taxon>Eukaryota</taxon>
        <taxon>Metamonada</taxon>
        <taxon>Preaxostyla</taxon>
        <taxon>Oxymonadida</taxon>
        <taxon>Streblomastigidae</taxon>
        <taxon>Streblomastix</taxon>
    </lineage>
</organism>
<dbReference type="AlphaFoldDB" id="A0A5J4X6F5"/>
<proteinExistence type="predicted"/>
<feature type="non-terminal residue" evidence="2">
    <location>
        <position position="1"/>
    </location>
</feature>
<comment type="caution">
    <text evidence="2">The sequence shown here is derived from an EMBL/GenBank/DDBJ whole genome shotgun (WGS) entry which is preliminary data.</text>
</comment>
<protein>
    <recommendedName>
        <fullName evidence="4">Tyr recombinase domain-containing protein</fullName>
    </recommendedName>
</protein>
<reference evidence="2 3" key="1">
    <citation type="submission" date="2019-03" db="EMBL/GenBank/DDBJ databases">
        <title>Single cell metagenomics reveals metabolic interactions within the superorganism composed of flagellate Streblomastix strix and complex community of Bacteroidetes bacteria on its surface.</title>
        <authorList>
            <person name="Treitli S.C."/>
            <person name="Kolisko M."/>
            <person name="Husnik F."/>
            <person name="Keeling P."/>
            <person name="Hampl V."/>
        </authorList>
    </citation>
    <scope>NUCLEOTIDE SEQUENCE [LARGE SCALE GENOMIC DNA]</scope>
    <source>
        <strain evidence="2">ST1C</strain>
    </source>
</reference>